<protein>
    <submittedName>
        <fullName evidence="1">Uncharacterized protein</fullName>
    </submittedName>
</protein>
<comment type="caution">
    <text evidence="1">The sequence shown here is derived from an EMBL/GenBank/DDBJ whole genome shotgun (WGS) entry which is preliminary data.</text>
</comment>
<dbReference type="AlphaFoldDB" id="A0A2A5T7T1"/>
<evidence type="ECO:0000313" key="1">
    <source>
        <dbReference type="EMBL" id="PCS24279.1"/>
    </source>
</evidence>
<name>A0A2A5T7T1_9GAMM</name>
<gene>
    <name evidence="1" type="ORF">BTN49_0097</name>
</gene>
<organism evidence="1 2">
    <name type="scientific">Candidatus Enterovibrio escicola</name>
    <dbReference type="NCBI Taxonomy" id="1927127"/>
    <lineage>
        <taxon>Bacteria</taxon>
        <taxon>Pseudomonadati</taxon>
        <taxon>Pseudomonadota</taxon>
        <taxon>Gammaproteobacteria</taxon>
        <taxon>Vibrionales</taxon>
        <taxon>Vibrionaceae</taxon>
        <taxon>Enterovibrio</taxon>
    </lineage>
</organism>
<reference evidence="2" key="1">
    <citation type="submission" date="2017-04" db="EMBL/GenBank/DDBJ databases">
        <title>Genome evolution of the luminous symbionts of deep sea anglerfish.</title>
        <authorList>
            <person name="Hendry T.A."/>
        </authorList>
    </citation>
    <scope>NUCLEOTIDE SEQUENCE [LARGE SCALE GENOMIC DNA]</scope>
</reference>
<evidence type="ECO:0000313" key="2">
    <source>
        <dbReference type="Proteomes" id="UP000219020"/>
    </source>
</evidence>
<keyword evidence="2" id="KW-1185">Reference proteome</keyword>
<accession>A0A2A5T7T1</accession>
<dbReference type="EMBL" id="NBYY01000002">
    <property type="protein sequence ID" value="PCS24279.1"/>
    <property type="molecule type" value="Genomic_DNA"/>
</dbReference>
<dbReference type="Proteomes" id="UP000219020">
    <property type="component" value="Unassembled WGS sequence"/>
</dbReference>
<sequence length="37" mass="4338">MANKQLNDNARFHIKQRLADGDYFSQIARILRDGVVY</sequence>
<proteinExistence type="predicted"/>